<dbReference type="SUPFAM" id="SSF46689">
    <property type="entry name" value="Homeodomain-like"/>
    <property type="match status" value="1"/>
</dbReference>
<dbReference type="KEGG" id="mvd:AWU67_15475"/>
<organism evidence="6 7">
    <name type="scientific">Microterricola viridarii</name>
    <dbReference type="NCBI Taxonomy" id="412690"/>
    <lineage>
        <taxon>Bacteria</taxon>
        <taxon>Bacillati</taxon>
        <taxon>Actinomycetota</taxon>
        <taxon>Actinomycetes</taxon>
        <taxon>Micrococcales</taxon>
        <taxon>Microbacteriaceae</taxon>
        <taxon>Microterricola</taxon>
    </lineage>
</organism>
<name>A0A0Y0Q1T0_9MICO</name>
<dbReference type="Proteomes" id="UP000058305">
    <property type="component" value="Chromosome"/>
</dbReference>
<dbReference type="InterPro" id="IPR050109">
    <property type="entry name" value="HTH-type_TetR-like_transc_reg"/>
</dbReference>
<dbReference type="PANTHER" id="PTHR30055">
    <property type="entry name" value="HTH-TYPE TRANSCRIPTIONAL REGULATOR RUTR"/>
    <property type="match status" value="1"/>
</dbReference>
<dbReference type="AlphaFoldDB" id="A0A0Y0Q1T0"/>
<gene>
    <name evidence="6" type="ORF">AWU67_15475</name>
</gene>
<dbReference type="Pfam" id="PF00440">
    <property type="entry name" value="TetR_N"/>
    <property type="match status" value="1"/>
</dbReference>
<keyword evidence="3" id="KW-0804">Transcription</keyword>
<dbReference type="OrthoDB" id="8688418at2"/>
<proteinExistence type="predicted"/>
<dbReference type="PROSITE" id="PS50977">
    <property type="entry name" value="HTH_TETR_2"/>
    <property type="match status" value="1"/>
</dbReference>
<evidence type="ECO:0000256" key="1">
    <source>
        <dbReference type="ARBA" id="ARBA00023015"/>
    </source>
</evidence>
<accession>A0A0Y0Q1T0</accession>
<protein>
    <recommendedName>
        <fullName evidence="5">HTH tetR-type domain-containing protein</fullName>
    </recommendedName>
</protein>
<evidence type="ECO:0000259" key="5">
    <source>
        <dbReference type="PROSITE" id="PS50977"/>
    </source>
</evidence>
<dbReference type="GO" id="GO:0003700">
    <property type="term" value="F:DNA-binding transcription factor activity"/>
    <property type="evidence" value="ECO:0007669"/>
    <property type="project" value="TreeGrafter"/>
</dbReference>
<dbReference type="PANTHER" id="PTHR30055:SF238">
    <property type="entry name" value="MYCOFACTOCIN BIOSYNTHESIS TRANSCRIPTIONAL REGULATOR MFTR-RELATED"/>
    <property type="match status" value="1"/>
</dbReference>
<sequence length="217" mass="23307">MTDENRESQAGIPEGLRARKRAATRAAIEQAAIDLALEHGYDNVTVDMICAASMVSPRTFFNYFGSKEGLAKGLIPAAISDADAETFLAESSDDVLGSLAQRMANALLGGADGGSWLEERMRLFRGSPELGDKWMEWVAAQEQLLIDLVLARFAANGRSEAETPDLVDEARMLVSLALGVLRFAVQQQQQLGAGAPPIDVAVRHATELIGRIAQAQP</sequence>
<evidence type="ECO:0000313" key="7">
    <source>
        <dbReference type="Proteomes" id="UP000058305"/>
    </source>
</evidence>
<evidence type="ECO:0000256" key="2">
    <source>
        <dbReference type="ARBA" id="ARBA00023125"/>
    </source>
</evidence>
<dbReference type="Gene3D" id="1.10.357.10">
    <property type="entry name" value="Tetracycline Repressor, domain 2"/>
    <property type="match status" value="1"/>
</dbReference>
<dbReference type="GO" id="GO:0000976">
    <property type="term" value="F:transcription cis-regulatory region binding"/>
    <property type="evidence" value="ECO:0007669"/>
    <property type="project" value="TreeGrafter"/>
</dbReference>
<evidence type="ECO:0000256" key="3">
    <source>
        <dbReference type="ARBA" id="ARBA00023163"/>
    </source>
</evidence>
<dbReference type="PROSITE" id="PS01081">
    <property type="entry name" value="HTH_TETR_1"/>
    <property type="match status" value="1"/>
</dbReference>
<dbReference type="InterPro" id="IPR009057">
    <property type="entry name" value="Homeodomain-like_sf"/>
</dbReference>
<keyword evidence="2 4" id="KW-0238">DNA-binding</keyword>
<keyword evidence="7" id="KW-1185">Reference proteome</keyword>
<keyword evidence="1" id="KW-0805">Transcription regulation</keyword>
<evidence type="ECO:0000313" key="6">
    <source>
        <dbReference type="EMBL" id="AMB60028.1"/>
    </source>
</evidence>
<reference evidence="7" key="2">
    <citation type="submission" date="2016-01" db="EMBL/GenBank/DDBJ databases">
        <title>First complete genome sequence of a species in the genus Microterricola, an extremophilic cold active enzyme producing strain ERGS5:02 isolated from Sikkim Himalaya.</title>
        <authorList>
            <person name="Kumar R."/>
            <person name="Singh D."/>
            <person name="Swarnkar M.K."/>
        </authorList>
    </citation>
    <scope>NUCLEOTIDE SEQUENCE [LARGE SCALE GENOMIC DNA]</scope>
    <source>
        <strain evidence="7">ERGS5:02</strain>
    </source>
</reference>
<feature type="DNA-binding region" description="H-T-H motif" evidence="4">
    <location>
        <begin position="45"/>
        <end position="64"/>
    </location>
</feature>
<evidence type="ECO:0000256" key="4">
    <source>
        <dbReference type="PROSITE-ProRule" id="PRU00335"/>
    </source>
</evidence>
<dbReference type="RefSeq" id="WP_067231127.1">
    <property type="nucleotide sequence ID" value="NZ_CP014145.1"/>
</dbReference>
<feature type="domain" description="HTH tetR-type" evidence="5">
    <location>
        <begin position="22"/>
        <end position="82"/>
    </location>
</feature>
<reference evidence="6 7" key="1">
    <citation type="journal article" date="2016" name="J. Biotechnol.">
        <title>First complete genome sequence of a species in the genus Microterricola, an extremophilic cold active enzyme producing bacterial strain ERGS5:02 isolated from Sikkim Himalaya.</title>
        <authorList>
            <person name="Himanshu"/>
            <person name="Swarnkar M.K."/>
            <person name="Singh D."/>
            <person name="Kumar R."/>
        </authorList>
    </citation>
    <scope>NUCLEOTIDE SEQUENCE [LARGE SCALE GENOMIC DNA]</scope>
    <source>
        <strain evidence="6 7">ERGS5:02</strain>
    </source>
</reference>
<dbReference type="InterPro" id="IPR023772">
    <property type="entry name" value="DNA-bd_HTH_TetR-type_CS"/>
</dbReference>
<dbReference type="InterPro" id="IPR001647">
    <property type="entry name" value="HTH_TetR"/>
</dbReference>
<dbReference type="EMBL" id="CP014145">
    <property type="protein sequence ID" value="AMB60028.1"/>
    <property type="molecule type" value="Genomic_DNA"/>
</dbReference>